<proteinExistence type="predicted"/>
<comment type="caution">
    <text evidence="1">The sequence shown here is derived from an EMBL/GenBank/DDBJ whole genome shotgun (WGS) entry which is preliminary data.</text>
</comment>
<sequence length="129" mass="15096">MDDKADWCDANVRHFIDIYKGEIYKGEIENGNMPSGIFTRNGWKNLRAKKKLDSMKKEYTWFMELKNSAISLGWNEAKQTVDFSKEWWDEHLDKGIKCNYVRFGKQGPKNLDDLHILFDKFHVSGATAT</sequence>
<dbReference type="Proteomes" id="UP000823388">
    <property type="component" value="Chromosome 2K"/>
</dbReference>
<keyword evidence="2" id="KW-1185">Reference proteome</keyword>
<evidence type="ECO:0000313" key="2">
    <source>
        <dbReference type="Proteomes" id="UP000823388"/>
    </source>
</evidence>
<evidence type="ECO:0000313" key="1">
    <source>
        <dbReference type="EMBL" id="KAG2641902.1"/>
    </source>
</evidence>
<dbReference type="EMBL" id="CM029039">
    <property type="protein sequence ID" value="KAG2641902.1"/>
    <property type="molecule type" value="Genomic_DNA"/>
</dbReference>
<name>A0A8T0W0K7_PANVG</name>
<evidence type="ECO:0008006" key="3">
    <source>
        <dbReference type="Google" id="ProtNLM"/>
    </source>
</evidence>
<organism evidence="1 2">
    <name type="scientific">Panicum virgatum</name>
    <name type="common">Blackwell switchgrass</name>
    <dbReference type="NCBI Taxonomy" id="38727"/>
    <lineage>
        <taxon>Eukaryota</taxon>
        <taxon>Viridiplantae</taxon>
        <taxon>Streptophyta</taxon>
        <taxon>Embryophyta</taxon>
        <taxon>Tracheophyta</taxon>
        <taxon>Spermatophyta</taxon>
        <taxon>Magnoliopsida</taxon>
        <taxon>Liliopsida</taxon>
        <taxon>Poales</taxon>
        <taxon>Poaceae</taxon>
        <taxon>PACMAD clade</taxon>
        <taxon>Panicoideae</taxon>
        <taxon>Panicodae</taxon>
        <taxon>Paniceae</taxon>
        <taxon>Panicinae</taxon>
        <taxon>Panicum</taxon>
        <taxon>Panicum sect. Hiantes</taxon>
    </lineage>
</organism>
<gene>
    <name evidence="1" type="ORF">PVAP13_2KG218758</name>
</gene>
<dbReference type="AlphaFoldDB" id="A0A8T0W0K7"/>
<dbReference type="PANTHER" id="PTHR47069">
    <property type="match status" value="1"/>
</dbReference>
<accession>A0A8T0W0K7</accession>
<reference evidence="1" key="1">
    <citation type="submission" date="2020-05" db="EMBL/GenBank/DDBJ databases">
        <title>WGS assembly of Panicum virgatum.</title>
        <authorList>
            <person name="Lovell J.T."/>
            <person name="Jenkins J."/>
            <person name="Shu S."/>
            <person name="Juenger T.E."/>
            <person name="Schmutz J."/>
        </authorList>
    </citation>
    <scope>NUCLEOTIDE SEQUENCE</scope>
    <source>
        <strain evidence="1">AP13</strain>
    </source>
</reference>
<protein>
    <recommendedName>
        <fullName evidence="3">Myb/SANT-like domain-containing protein</fullName>
    </recommendedName>
</protein>
<dbReference type="PANTHER" id="PTHR47069:SF1">
    <property type="entry name" value="OS03G0580500 PROTEIN"/>
    <property type="match status" value="1"/>
</dbReference>